<reference evidence="1 2" key="1">
    <citation type="submission" date="2020-05" db="EMBL/GenBank/DDBJ databases">
        <title>Strain PA2F3 complete genome.</title>
        <authorList>
            <person name="Kim Y.-S."/>
            <person name="Kim S.-J."/>
            <person name="Jung H.-k."/>
            <person name="Kim S.-E."/>
            <person name="Kim K.-H."/>
        </authorList>
    </citation>
    <scope>NUCLEOTIDE SEQUENCE [LARGE SCALE GENOMIC DNA]</scope>
    <source>
        <strain evidence="1 2">PA2F3</strain>
    </source>
</reference>
<name>A0A7D4UJ52_9MICO</name>
<evidence type="ECO:0000313" key="1">
    <source>
        <dbReference type="EMBL" id="QKJ20768.1"/>
    </source>
</evidence>
<accession>A0A7D4UJ52</accession>
<dbReference type="RefSeq" id="WP_172991193.1">
    <property type="nucleotide sequence ID" value="NZ_CP054038.1"/>
</dbReference>
<dbReference type="Proteomes" id="UP000502498">
    <property type="component" value="Chromosome"/>
</dbReference>
<proteinExistence type="predicted"/>
<organism evidence="1 2">
    <name type="scientific">Microbacterium hominis</name>
    <dbReference type="NCBI Taxonomy" id="162426"/>
    <lineage>
        <taxon>Bacteria</taxon>
        <taxon>Bacillati</taxon>
        <taxon>Actinomycetota</taxon>
        <taxon>Actinomycetes</taxon>
        <taxon>Micrococcales</taxon>
        <taxon>Microbacteriaceae</taxon>
        <taxon>Microbacterium</taxon>
    </lineage>
</organism>
<dbReference type="EMBL" id="CP054038">
    <property type="protein sequence ID" value="QKJ20768.1"/>
    <property type="molecule type" value="Genomic_DNA"/>
</dbReference>
<gene>
    <name evidence="1" type="ORF">HQM25_16320</name>
</gene>
<protein>
    <submittedName>
        <fullName evidence="1">Uncharacterized protein</fullName>
    </submittedName>
</protein>
<dbReference type="AlphaFoldDB" id="A0A7D4UJ52"/>
<sequence length="60" mass="6824">MHEHTETIVEAIVDAFRRTPRAPHTVSRRMPRLPRRGLPRAARQTFVAPSRRVAARVAAV</sequence>
<evidence type="ECO:0000313" key="2">
    <source>
        <dbReference type="Proteomes" id="UP000502498"/>
    </source>
</evidence>